<dbReference type="PANTHER" id="PTHR43537">
    <property type="entry name" value="TRANSCRIPTIONAL REGULATOR, GNTR FAMILY"/>
    <property type="match status" value="1"/>
</dbReference>
<sequence length="266" mass="28848">MADDPHGDQNFPRPVLRTRLYEQVAEQITAWIASNGLGAGDRLPPERELAVRLGVSRATLSQALVALEVIGVVMVRHGDGTVLTDRARTGAVIDAIRAHADRLPEIIEARDALESKLAALAAVRRTDADLAAIRAALEEMERDITAGGRGVEGDELFHGAVTRAARSELLAQMMGALEDLIKETRLESLSQPGRPRESLAGHQRIADAILARDPQTAALAMHEHVLLVSDVALLREDIPRPHRESGDLREEVPGPQRGSGDLREEL</sequence>
<organism evidence="6 7">
    <name type="scientific">Kribbella koreensis</name>
    <dbReference type="NCBI Taxonomy" id="57909"/>
    <lineage>
        <taxon>Bacteria</taxon>
        <taxon>Bacillati</taxon>
        <taxon>Actinomycetota</taxon>
        <taxon>Actinomycetes</taxon>
        <taxon>Propionibacteriales</taxon>
        <taxon>Kribbellaceae</taxon>
        <taxon>Kribbella</taxon>
    </lineage>
</organism>
<evidence type="ECO:0000256" key="2">
    <source>
        <dbReference type="ARBA" id="ARBA00023125"/>
    </source>
</evidence>
<proteinExistence type="predicted"/>
<dbReference type="SMART" id="SM00895">
    <property type="entry name" value="FCD"/>
    <property type="match status" value="1"/>
</dbReference>
<protein>
    <submittedName>
        <fullName evidence="6">FadR/GntR family transcriptional regulator</fullName>
    </submittedName>
</protein>
<dbReference type="InterPro" id="IPR011711">
    <property type="entry name" value="GntR_C"/>
</dbReference>
<feature type="domain" description="HTH gntR-type" evidence="5">
    <location>
        <begin position="18"/>
        <end position="86"/>
    </location>
</feature>
<feature type="region of interest" description="Disordered" evidence="4">
    <location>
        <begin position="239"/>
        <end position="266"/>
    </location>
</feature>
<dbReference type="SMART" id="SM00345">
    <property type="entry name" value="HTH_GNTR"/>
    <property type="match status" value="1"/>
</dbReference>
<feature type="compositionally biased region" description="Basic and acidic residues" evidence="4">
    <location>
        <begin position="239"/>
        <end position="252"/>
    </location>
</feature>
<keyword evidence="3" id="KW-0804">Transcription</keyword>
<gene>
    <name evidence="6" type="ORF">GCM10009554_69850</name>
</gene>
<reference evidence="7" key="1">
    <citation type="journal article" date="2019" name="Int. J. Syst. Evol. Microbiol.">
        <title>The Global Catalogue of Microorganisms (GCM) 10K type strain sequencing project: providing services to taxonomists for standard genome sequencing and annotation.</title>
        <authorList>
            <consortium name="The Broad Institute Genomics Platform"/>
            <consortium name="The Broad Institute Genome Sequencing Center for Infectious Disease"/>
            <person name="Wu L."/>
            <person name="Ma J."/>
        </authorList>
    </citation>
    <scope>NUCLEOTIDE SEQUENCE [LARGE SCALE GENOMIC DNA]</scope>
    <source>
        <strain evidence="7">JCM 10977</strain>
    </source>
</reference>
<dbReference type="PANTHER" id="PTHR43537:SF5">
    <property type="entry name" value="UXU OPERON TRANSCRIPTIONAL REGULATOR"/>
    <property type="match status" value="1"/>
</dbReference>
<keyword evidence="1" id="KW-0805">Transcription regulation</keyword>
<dbReference type="PRINTS" id="PR00035">
    <property type="entry name" value="HTHGNTR"/>
</dbReference>
<evidence type="ECO:0000313" key="6">
    <source>
        <dbReference type="EMBL" id="GAA0958107.1"/>
    </source>
</evidence>
<dbReference type="CDD" id="cd07377">
    <property type="entry name" value="WHTH_GntR"/>
    <property type="match status" value="1"/>
</dbReference>
<dbReference type="PROSITE" id="PS50949">
    <property type="entry name" value="HTH_GNTR"/>
    <property type="match status" value="1"/>
</dbReference>
<evidence type="ECO:0000259" key="5">
    <source>
        <dbReference type="PROSITE" id="PS50949"/>
    </source>
</evidence>
<comment type="caution">
    <text evidence="6">The sequence shown here is derived from an EMBL/GenBank/DDBJ whole genome shotgun (WGS) entry which is preliminary data.</text>
</comment>
<dbReference type="InterPro" id="IPR036390">
    <property type="entry name" value="WH_DNA-bd_sf"/>
</dbReference>
<evidence type="ECO:0000313" key="7">
    <source>
        <dbReference type="Proteomes" id="UP001500542"/>
    </source>
</evidence>
<dbReference type="RefSeq" id="WP_343980448.1">
    <property type="nucleotide sequence ID" value="NZ_BAAAHK010000019.1"/>
</dbReference>
<dbReference type="InterPro" id="IPR000524">
    <property type="entry name" value="Tscrpt_reg_HTH_GntR"/>
</dbReference>
<dbReference type="Gene3D" id="1.20.120.530">
    <property type="entry name" value="GntR ligand-binding domain-like"/>
    <property type="match status" value="1"/>
</dbReference>
<dbReference type="Gene3D" id="1.10.10.10">
    <property type="entry name" value="Winged helix-like DNA-binding domain superfamily/Winged helix DNA-binding domain"/>
    <property type="match status" value="1"/>
</dbReference>
<dbReference type="InterPro" id="IPR008920">
    <property type="entry name" value="TF_FadR/GntR_C"/>
</dbReference>
<evidence type="ECO:0000256" key="1">
    <source>
        <dbReference type="ARBA" id="ARBA00023015"/>
    </source>
</evidence>
<dbReference type="SUPFAM" id="SSF46785">
    <property type="entry name" value="Winged helix' DNA-binding domain"/>
    <property type="match status" value="1"/>
</dbReference>
<dbReference type="SUPFAM" id="SSF48008">
    <property type="entry name" value="GntR ligand-binding domain-like"/>
    <property type="match status" value="1"/>
</dbReference>
<dbReference type="Pfam" id="PF00392">
    <property type="entry name" value="GntR"/>
    <property type="match status" value="1"/>
</dbReference>
<dbReference type="EMBL" id="BAAAHK010000019">
    <property type="protein sequence ID" value="GAA0958107.1"/>
    <property type="molecule type" value="Genomic_DNA"/>
</dbReference>
<dbReference type="Pfam" id="PF07729">
    <property type="entry name" value="FCD"/>
    <property type="match status" value="1"/>
</dbReference>
<keyword evidence="2" id="KW-0238">DNA-binding</keyword>
<dbReference type="InterPro" id="IPR036388">
    <property type="entry name" value="WH-like_DNA-bd_sf"/>
</dbReference>
<name>A0ABP4C0P0_9ACTN</name>
<dbReference type="Proteomes" id="UP001500542">
    <property type="component" value="Unassembled WGS sequence"/>
</dbReference>
<accession>A0ABP4C0P0</accession>
<evidence type="ECO:0000256" key="4">
    <source>
        <dbReference type="SAM" id="MobiDB-lite"/>
    </source>
</evidence>
<evidence type="ECO:0000256" key="3">
    <source>
        <dbReference type="ARBA" id="ARBA00023163"/>
    </source>
</evidence>
<keyword evidence="7" id="KW-1185">Reference proteome</keyword>